<keyword evidence="5 11" id="KW-0347">Helicase</keyword>
<reference evidence="13" key="1">
    <citation type="submission" date="2020-11" db="EMBL/GenBank/DDBJ databases">
        <authorList>
            <person name="Tran Van P."/>
        </authorList>
    </citation>
    <scope>NUCLEOTIDE SEQUENCE</scope>
</reference>
<evidence type="ECO:0000313" key="14">
    <source>
        <dbReference type="Proteomes" id="UP000759131"/>
    </source>
</evidence>
<evidence type="ECO:0000256" key="3">
    <source>
        <dbReference type="ARBA" id="ARBA00022741"/>
    </source>
</evidence>
<evidence type="ECO:0000256" key="7">
    <source>
        <dbReference type="ARBA" id="ARBA00023125"/>
    </source>
</evidence>
<evidence type="ECO:0000256" key="5">
    <source>
        <dbReference type="ARBA" id="ARBA00022806"/>
    </source>
</evidence>
<protein>
    <recommendedName>
        <fullName evidence="11">DNA replication licensing factor MCM5</fullName>
        <ecNumber evidence="11">3.6.4.12</ecNumber>
    </recommendedName>
</protein>
<dbReference type="EMBL" id="CAJPIZ010000944">
    <property type="protein sequence ID" value="CAG2102577.1"/>
    <property type="molecule type" value="Genomic_DNA"/>
</dbReference>
<dbReference type="Pfam" id="PF17855">
    <property type="entry name" value="MCM_lid"/>
    <property type="match status" value="1"/>
</dbReference>
<gene>
    <name evidence="13" type="ORF">OSB1V03_LOCUS2615</name>
</gene>
<dbReference type="FunFam" id="3.40.50.300:FF:000826">
    <property type="entry name" value="Replicative DNA helicase Mcm"/>
    <property type="match status" value="1"/>
</dbReference>
<dbReference type="AlphaFoldDB" id="A0A7R9KFT2"/>
<dbReference type="InterPro" id="IPR041562">
    <property type="entry name" value="MCM_lid"/>
</dbReference>
<comment type="subcellular location">
    <subcellularLocation>
        <location evidence="1 11">Nucleus</location>
    </subcellularLocation>
</comment>
<sequence length="740" mass="83534">MLSVLDCAFWPNGTYDETACDKISEDALLKSLVNSHMISVEIPPQKLSTPLATGAASKIENDILEVYRNNQDDNVSSIDLLSNEKVISDEILGNMFESFINNFKTENSETYFHQFHTNVTLKLYTIIIQLDHINSYSSEMYSHLIRNPLAVLEAFERGVCKLHNFQNFQVQIVANSNISKIRDINSNKSNRIIKIQGIVVSASSIITKPKELYLQCKNCQNVKKVKDGIPRNCDNSECPLDPYFIVPEKSIVEDIQYIKIQEFFEDIPMGETPRHFNISLSGVLANKISPGCQVKISGVYCIKNTSEKSFPFIRALGLENNKNKVKKSFSEEEESFFRDLSKQDIYERVSRSIAPSIFGKKDVKKALACMLFGGTRRIMDDGINLRGDINILLLGDPGIAKSQFLKFVELVSPISVYTSGKGSSAAGLTASVIKDRNNEFYLEGGALVLADNGVCCIDEFDKMNEHDRVAIHEAMEQQTISIAKAGITTVLNTKTSILAAANPIFGRYDDFKTPAENIEFGSTILSRFDCIFILKDKFSNEDRITAEHVLQLHTNQKRCKEDDVIDVDTLRNYIQYAKAKVFPTMNEMASQKLNKFYVNIRQQVNEYENETSSKSSVPITVRQLEAIIRLSESLAKIELNNTVSVRHVDEAIRLFQLSTMNAVSQGHQIEGMYRSDYFEQINEVIQKIKDVMPIGGSKRFVELAAIIGVEEAVMKRAIDYLVKQNKIVSRDYGRMLTRLP</sequence>
<dbReference type="GO" id="GO:0000727">
    <property type="term" value="P:double-strand break repair via break-induced replication"/>
    <property type="evidence" value="ECO:0007669"/>
    <property type="project" value="TreeGrafter"/>
</dbReference>
<evidence type="ECO:0000256" key="6">
    <source>
        <dbReference type="ARBA" id="ARBA00022840"/>
    </source>
</evidence>
<dbReference type="PROSITE" id="PS00847">
    <property type="entry name" value="MCM_1"/>
    <property type="match status" value="1"/>
</dbReference>
<proteinExistence type="inferred from homology"/>
<dbReference type="Pfam" id="PF17207">
    <property type="entry name" value="MCM_OB"/>
    <property type="match status" value="1"/>
</dbReference>
<dbReference type="InterPro" id="IPR027925">
    <property type="entry name" value="MCM_N"/>
</dbReference>
<dbReference type="GO" id="GO:0043138">
    <property type="term" value="F:3'-5' DNA helicase activity"/>
    <property type="evidence" value="ECO:0007669"/>
    <property type="project" value="TreeGrafter"/>
</dbReference>
<dbReference type="GO" id="GO:0003688">
    <property type="term" value="F:DNA replication origin binding"/>
    <property type="evidence" value="ECO:0007669"/>
    <property type="project" value="UniProtKB-UniRule"/>
</dbReference>
<keyword evidence="14" id="KW-1185">Reference proteome</keyword>
<feature type="domain" description="MCM C-terminal AAA(+) ATPase" evidence="12">
    <location>
        <begin position="345"/>
        <end position="549"/>
    </location>
</feature>
<keyword evidence="4 11" id="KW-0378">Hydrolase</keyword>
<dbReference type="PROSITE" id="PS50051">
    <property type="entry name" value="MCM_2"/>
    <property type="match status" value="1"/>
</dbReference>
<dbReference type="Pfam" id="PF14551">
    <property type="entry name" value="MCM_N"/>
    <property type="match status" value="1"/>
</dbReference>
<dbReference type="InterPro" id="IPR018525">
    <property type="entry name" value="MCM_CS"/>
</dbReference>
<dbReference type="GO" id="GO:0003697">
    <property type="term" value="F:single-stranded DNA binding"/>
    <property type="evidence" value="ECO:0007669"/>
    <property type="project" value="TreeGrafter"/>
</dbReference>
<dbReference type="Gene3D" id="3.40.50.300">
    <property type="entry name" value="P-loop containing nucleotide triphosphate hydrolases"/>
    <property type="match status" value="1"/>
</dbReference>
<evidence type="ECO:0000259" key="12">
    <source>
        <dbReference type="PROSITE" id="PS50051"/>
    </source>
</evidence>
<dbReference type="Gene3D" id="2.40.50.140">
    <property type="entry name" value="Nucleic acid-binding proteins"/>
    <property type="match status" value="1"/>
</dbReference>
<dbReference type="GO" id="GO:0005634">
    <property type="term" value="C:nucleus"/>
    <property type="evidence" value="ECO:0007669"/>
    <property type="project" value="UniProtKB-SubCell"/>
</dbReference>
<dbReference type="PRINTS" id="PR01661">
    <property type="entry name" value="MCMPROTEIN5"/>
</dbReference>
<dbReference type="GO" id="GO:0006270">
    <property type="term" value="P:DNA replication initiation"/>
    <property type="evidence" value="ECO:0007669"/>
    <property type="project" value="UniProtKB-UniRule"/>
</dbReference>
<keyword evidence="7 10" id="KW-0238">DNA-binding</keyword>
<name>A0A7R9KFT2_9ACAR</name>
<keyword evidence="8 11" id="KW-0539">Nucleus</keyword>
<dbReference type="GO" id="GO:0017116">
    <property type="term" value="F:single-stranded DNA helicase activity"/>
    <property type="evidence" value="ECO:0007669"/>
    <property type="project" value="TreeGrafter"/>
</dbReference>
<dbReference type="InterPro" id="IPR033762">
    <property type="entry name" value="MCM_OB"/>
</dbReference>
<dbReference type="PRINTS" id="PR01657">
    <property type="entry name" value="MCMFAMILY"/>
</dbReference>
<evidence type="ECO:0000256" key="10">
    <source>
        <dbReference type="RuleBase" id="RU004070"/>
    </source>
</evidence>
<dbReference type="EMBL" id="OC855519">
    <property type="protein sequence ID" value="CAD7622147.1"/>
    <property type="molecule type" value="Genomic_DNA"/>
</dbReference>
<dbReference type="PANTHER" id="PTHR11630:SF42">
    <property type="entry name" value="DNA REPLICATION LICENSING FACTOR MCM5"/>
    <property type="match status" value="1"/>
</dbReference>
<dbReference type="InterPro" id="IPR001208">
    <property type="entry name" value="MCM_dom"/>
</dbReference>
<dbReference type="OrthoDB" id="10036721at2759"/>
<dbReference type="EC" id="3.6.4.12" evidence="11"/>
<dbReference type="InterPro" id="IPR012340">
    <property type="entry name" value="NA-bd_OB-fold"/>
</dbReference>
<dbReference type="GO" id="GO:0042555">
    <property type="term" value="C:MCM complex"/>
    <property type="evidence" value="ECO:0007669"/>
    <property type="project" value="UniProtKB-UniRule"/>
</dbReference>
<dbReference type="SUPFAM" id="SSF52540">
    <property type="entry name" value="P-loop containing nucleoside triphosphate hydrolases"/>
    <property type="match status" value="1"/>
</dbReference>
<dbReference type="InterPro" id="IPR027417">
    <property type="entry name" value="P-loop_NTPase"/>
</dbReference>
<organism evidence="13">
    <name type="scientific">Medioppia subpectinata</name>
    <dbReference type="NCBI Taxonomy" id="1979941"/>
    <lineage>
        <taxon>Eukaryota</taxon>
        <taxon>Metazoa</taxon>
        <taxon>Ecdysozoa</taxon>
        <taxon>Arthropoda</taxon>
        <taxon>Chelicerata</taxon>
        <taxon>Arachnida</taxon>
        <taxon>Acari</taxon>
        <taxon>Acariformes</taxon>
        <taxon>Sarcoptiformes</taxon>
        <taxon>Oribatida</taxon>
        <taxon>Brachypylina</taxon>
        <taxon>Oppioidea</taxon>
        <taxon>Oppiidae</taxon>
        <taxon>Medioppia</taxon>
    </lineage>
</organism>
<dbReference type="PANTHER" id="PTHR11630">
    <property type="entry name" value="DNA REPLICATION LICENSING FACTOR MCM FAMILY MEMBER"/>
    <property type="match status" value="1"/>
</dbReference>
<dbReference type="SUPFAM" id="SSF50249">
    <property type="entry name" value="Nucleic acid-binding proteins"/>
    <property type="match status" value="1"/>
</dbReference>
<dbReference type="GO" id="GO:0005524">
    <property type="term" value="F:ATP binding"/>
    <property type="evidence" value="ECO:0007669"/>
    <property type="project" value="UniProtKB-UniRule"/>
</dbReference>
<dbReference type="SMART" id="SM00350">
    <property type="entry name" value="MCM"/>
    <property type="match status" value="1"/>
</dbReference>
<evidence type="ECO:0000256" key="2">
    <source>
        <dbReference type="ARBA" id="ARBA00022705"/>
    </source>
</evidence>
<evidence type="ECO:0000313" key="13">
    <source>
        <dbReference type="EMBL" id="CAD7622147.1"/>
    </source>
</evidence>
<evidence type="ECO:0000256" key="8">
    <source>
        <dbReference type="ARBA" id="ARBA00023242"/>
    </source>
</evidence>
<keyword evidence="11" id="KW-0131">Cell cycle</keyword>
<evidence type="ECO:0000256" key="9">
    <source>
        <dbReference type="ARBA" id="ARBA00048432"/>
    </source>
</evidence>
<comment type="similarity">
    <text evidence="10">Belongs to the MCM family.</text>
</comment>
<comment type="catalytic activity">
    <reaction evidence="9">
        <text>ATP + H2O = ADP + phosphate + H(+)</text>
        <dbReference type="Rhea" id="RHEA:13065"/>
        <dbReference type="ChEBI" id="CHEBI:15377"/>
        <dbReference type="ChEBI" id="CHEBI:15378"/>
        <dbReference type="ChEBI" id="CHEBI:30616"/>
        <dbReference type="ChEBI" id="CHEBI:43474"/>
        <dbReference type="ChEBI" id="CHEBI:456216"/>
        <dbReference type="EC" id="3.6.4.12"/>
    </reaction>
    <physiologicalReaction direction="left-to-right" evidence="9">
        <dbReference type="Rhea" id="RHEA:13066"/>
    </physiologicalReaction>
</comment>
<evidence type="ECO:0000256" key="4">
    <source>
        <dbReference type="ARBA" id="ARBA00022801"/>
    </source>
</evidence>
<keyword evidence="6 10" id="KW-0067">ATP-binding</keyword>
<keyword evidence="2 11" id="KW-0235">DNA replication</keyword>
<accession>A0A7R9KFT2</accession>
<comment type="subunit">
    <text evidence="11">Component of the MCM2-7 complex.</text>
</comment>
<comment type="function">
    <text evidence="11">Acts as component of the MCM2-7 complex (MCM complex) which is the replicative helicase essential for 'once per cell cycle' DNA replication initiation and elongation in eukaryotic cells. The active ATPase sites in the MCM2-7 ring are formed through the interaction surfaces of two neighboring subunits such that a critical structure of a conserved arginine finger motif is provided in trans relative to the ATP-binding site of the Walker A box of the adjacent subunit. The six ATPase active sites, however, are likely to contribute differentially to the complex helicase activity.</text>
</comment>
<dbReference type="Gene3D" id="3.30.1640.10">
    <property type="entry name" value="mini-chromosome maintenance (MCM) complex, chain A, domain 1"/>
    <property type="match status" value="1"/>
</dbReference>
<keyword evidence="3 10" id="KW-0547">Nucleotide-binding</keyword>
<dbReference type="Proteomes" id="UP000759131">
    <property type="component" value="Unassembled WGS sequence"/>
</dbReference>
<dbReference type="Gene3D" id="2.20.28.10">
    <property type="match status" value="1"/>
</dbReference>
<dbReference type="Pfam" id="PF00493">
    <property type="entry name" value="MCM"/>
    <property type="match status" value="1"/>
</dbReference>
<dbReference type="InterPro" id="IPR008048">
    <property type="entry name" value="MCM5"/>
</dbReference>
<evidence type="ECO:0000256" key="1">
    <source>
        <dbReference type="ARBA" id="ARBA00004123"/>
    </source>
</evidence>
<dbReference type="InterPro" id="IPR031327">
    <property type="entry name" value="MCM"/>
</dbReference>
<dbReference type="GO" id="GO:0016787">
    <property type="term" value="F:hydrolase activity"/>
    <property type="evidence" value="ECO:0007669"/>
    <property type="project" value="UniProtKB-KW"/>
</dbReference>
<evidence type="ECO:0000256" key="11">
    <source>
        <dbReference type="RuleBase" id="RU368063"/>
    </source>
</evidence>